<organism evidence="9 10">
    <name type="scientific">Gracilimonas halophila</name>
    <dbReference type="NCBI Taxonomy" id="1834464"/>
    <lineage>
        <taxon>Bacteria</taxon>
        <taxon>Pseudomonadati</taxon>
        <taxon>Balneolota</taxon>
        <taxon>Balneolia</taxon>
        <taxon>Balneolales</taxon>
        <taxon>Balneolaceae</taxon>
        <taxon>Gracilimonas</taxon>
    </lineage>
</organism>
<dbReference type="Gene3D" id="3.20.20.140">
    <property type="entry name" value="Metal-dependent hydrolases"/>
    <property type="match status" value="1"/>
</dbReference>
<feature type="binding site" evidence="7">
    <location>
        <position position="78"/>
    </location>
    <ligand>
        <name>Zn(2+)</name>
        <dbReference type="ChEBI" id="CHEBI:29105"/>
    </ligand>
</feature>
<feature type="binding site" evidence="7">
    <location>
        <position position="322"/>
    </location>
    <ligand>
        <name>4-imidazolone-5-propanoate</name>
        <dbReference type="ChEBI" id="CHEBI:77893"/>
    </ligand>
</feature>
<dbReference type="SUPFAM" id="SSF51556">
    <property type="entry name" value="Metallo-dependent hydrolases"/>
    <property type="match status" value="1"/>
</dbReference>
<comment type="caution">
    <text evidence="9">The sequence shown here is derived from an EMBL/GenBank/DDBJ whole genome shotgun (WGS) entry which is preliminary data.</text>
</comment>
<dbReference type="EC" id="3.5.2.7" evidence="1 7"/>
<evidence type="ECO:0000256" key="6">
    <source>
        <dbReference type="ARBA" id="ARBA00023004"/>
    </source>
</evidence>
<dbReference type="EMBL" id="JBHULI010000001">
    <property type="protein sequence ID" value="MFD2530849.1"/>
    <property type="molecule type" value="Genomic_DNA"/>
</dbReference>
<feature type="domain" description="Amidohydrolase-related" evidence="8">
    <location>
        <begin position="70"/>
        <end position="404"/>
    </location>
</feature>
<dbReference type="Pfam" id="PF01979">
    <property type="entry name" value="Amidohydro_1"/>
    <property type="match status" value="1"/>
</dbReference>
<feature type="binding site" evidence="7">
    <location>
        <position position="150"/>
    </location>
    <ligand>
        <name>4-imidazolone-5-propanoate</name>
        <dbReference type="ChEBI" id="CHEBI:77893"/>
    </ligand>
</feature>
<comment type="subcellular location">
    <subcellularLocation>
        <location evidence="7">Cytoplasm</location>
    </subcellularLocation>
</comment>
<comment type="similarity">
    <text evidence="7">Belongs to the metallo-dependent hydrolases superfamily. HutI family.</text>
</comment>
<feature type="binding site" evidence="7">
    <location>
        <position position="78"/>
    </location>
    <ligand>
        <name>Fe(3+)</name>
        <dbReference type="ChEBI" id="CHEBI:29034"/>
    </ligand>
</feature>
<keyword evidence="2 7" id="KW-0479">Metal-binding</keyword>
<dbReference type="PANTHER" id="PTHR42752">
    <property type="entry name" value="IMIDAZOLONEPROPIONASE"/>
    <property type="match status" value="1"/>
</dbReference>
<comment type="catalytic activity">
    <reaction evidence="7">
        <text>4-imidazolone-5-propanoate + H2O = N-formimidoyl-L-glutamate</text>
        <dbReference type="Rhea" id="RHEA:23660"/>
        <dbReference type="ChEBI" id="CHEBI:15377"/>
        <dbReference type="ChEBI" id="CHEBI:58928"/>
        <dbReference type="ChEBI" id="CHEBI:77893"/>
        <dbReference type="EC" id="3.5.2.7"/>
    </reaction>
</comment>
<evidence type="ECO:0000256" key="4">
    <source>
        <dbReference type="ARBA" id="ARBA00022808"/>
    </source>
</evidence>
<dbReference type="InterPro" id="IPR011059">
    <property type="entry name" value="Metal-dep_hydrolase_composite"/>
</dbReference>
<dbReference type="HAMAP" id="MF_00372">
    <property type="entry name" value="HutI"/>
    <property type="match status" value="1"/>
</dbReference>
<keyword evidence="10" id="KW-1185">Reference proteome</keyword>
<feature type="binding site" evidence="7">
    <location>
        <position position="321"/>
    </location>
    <ligand>
        <name>N-formimidoyl-L-glutamate</name>
        <dbReference type="ChEBI" id="CHEBI:58928"/>
    </ligand>
</feature>
<keyword evidence="7" id="KW-0963">Cytoplasm</keyword>
<feature type="binding site" evidence="7">
    <location>
        <position position="80"/>
    </location>
    <ligand>
        <name>Zn(2+)</name>
        <dbReference type="ChEBI" id="CHEBI:29105"/>
    </ligand>
</feature>
<feature type="binding site" evidence="7">
    <location>
        <position position="317"/>
    </location>
    <ligand>
        <name>Fe(3+)</name>
        <dbReference type="ChEBI" id="CHEBI:29034"/>
    </ligand>
</feature>
<evidence type="ECO:0000256" key="5">
    <source>
        <dbReference type="ARBA" id="ARBA00022833"/>
    </source>
</evidence>
<comment type="function">
    <text evidence="7">Catalyzes the hydrolytic cleavage of the carbon-nitrogen bond in imidazolone-5-propanoate to yield N-formimidoyl-L-glutamate. It is the third step in the universal histidine degradation pathway.</text>
</comment>
<reference evidence="10" key="1">
    <citation type="journal article" date="2019" name="Int. J. Syst. Evol. Microbiol.">
        <title>The Global Catalogue of Microorganisms (GCM) 10K type strain sequencing project: providing services to taxonomists for standard genome sequencing and annotation.</title>
        <authorList>
            <consortium name="The Broad Institute Genomics Platform"/>
            <consortium name="The Broad Institute Genome Sequencing Center for Infectious Disease"/>
            <person name="Wu L."/>
            <person name="Ma J."/>
        </authorList>
    </citation>
    <scope>NUCLEOTIDE SEQUENCE [LARGE SCALE GENOMIC DNA]</scope>
    <source>
        <strain evidence="10">KCTC 52042</strain>
    </source>
</reference>
<feature type="binding site" evidence="7">
    <location>
        <position position="87"/>
    </location>
    <ligand>
        <name>4-imidazolone-5-propanoate</name>
        <dbReference type="ChEBI" id="CHEBI:77893"/>
    </ligand>
</feature>
<evidence type="ECO:0000256" key="2">
    <source>
        <dbReference type="ARBA" id="ARBA00022723"/>
    </source>
</evidence>
<feature type="binding site" evidence="7">
    <location>
        <position position="150"/>
    </location>
    <ligand>
        <name>N-formimidoyl-L-glutamate</name>
        <dbReference type="ChEBI" id="CHEBI:58928"/>
    </ligand>
</feature>
<evidence type="ECO:0000256" key="3">
    <source>
        <dbReference type="ARBA" id="ARBA00022801"/>
    </source>
</evidence>
<dbReference type="Gene3D" id="2.30.40.10">
    <property type="entry name" value="Urease, subunit C, domain 1"/>
    <property type="match status" value="1"/>
</dbReference>
<protein>
    <recommendedName>
        <fullName evidence="1 7">Imidazolonepropionase</fullName>
        <ecNumber evidence="1 7">3.5.2.7</ecNumber>
    </recommendedName>
    <alternativeName>
        <fullName evidence="7">Imidazolone-5-propionate hydrolase</fullName>
    </alternativeName>
</protein>
<comment type="cofactor">
    <cofactor evidence="7">
        <name>Zn(2+)</name>
        <dbReference type="ChEBI" id="CHEBI:29105"/>
    </cofactor>
    <cofactor evidence="7">
        <name>Fe(3+)</name>
        <dbReference type="ChEBI" id="CHEBI:29034"/>
    </cofactor>
    <text evidence="7">Binds 1 zinc or iron ion per subunit.</text>
</comment>
<dbReference type="GO" id="GO:0050480">
    <property type="term" value="F:imidazolonepropionase activity"/>
    <property type="evidence" value="ECO:0007669"/>
    <property type="project" value="UniProtKB-EC"/>
</dbReference>
<sequence length="409" mass="44739">MSNLLIQNISQIATPKPGVYRGSELRGLNIYENAAIYISEGSIKAVGALSEVLEKVEGHPVILDAEGKAAVPGFVDSHSHLVFGGNRADEFAMRSAGMSYEEIAEQGGGIVSTVEATRNASKEELKNLGRIRLQKALRQGITTMEIKSGYGLDLETERKMLEVINELKEEQPIELTATFLGAHAVPKNSSREEYLEEVLTMIPEIAELAEYCDVFCEKGYFSVEETRKVLEKGMEYDLKPKLHTNQFNDIGGVEMAIGLGAVSVDHLEVLSEEDIQRLARSETVATILPGVSYFLNIPYSPARKLLDKGALVALATDFNPGSSMTISVQLLMSMACTKMGMSVEEALCCATQNGAKALEKEKLGCIAAGYQADILLLDSDNYKDLAYFFGENHVHTVIKKGEKVWESRG</sequence>
<keyword evidence="5 7" id="KW-0862">Zinc</keyword>
<feature type="binding site" evidence="7">
    <location>
        <position position="243"/>
    </location>
    <ligand>
        <name>Zn(2+)</name>
        <dbReference type="ChEBI" id="CHEBI:29105"/>
    </ligand>
</feature>
<evidence type="ECO:0000256" key="1">
    <source>
        <dbReference type="ARBA" id="ARBA00012864"/>
    </source>
</evidence>
<keyword evidence="3 7" id="KW-0378">Hydrolase</keyword>
<keyword evidence="6 7" id="KW-0408">Iron</keyword>
<dbReference type="InterPro" id="IPR005920">
    <property type="entry name" value="HutI"/>
</dbReference>
<evidence type="ECO:0000256" key="7">
    <source>
        <dbReference type="HAMAP-Rule" id="MF_00372"/>
    </source>
</evidence>
<dbReference type="PANTHER" id="PTHR42752:SF1">
    <property type="entry name" value="IMIDAZOLONEPROPIONASE-RELATED"/>
    <property type="match status" value="1"/>
</dbReference>
<dbReference type="InterPro" id="IPR032466">
    <property type="entry name" value="Metal_Hydrolase"/>
</dbReference>
<comment type="pathway">
    <text evidence="7">Amino-acid degradation; L-histidine degradation into L-glutamate; N-formimidoyl-L-glutamate from L-histidine: step 3/3.</text>
</comment>
<feature type="binding site" evidence="7">
    <location>
        <position position="243"/>
    </location>
    <ligand>
        <name>Fe(3+)</name>
        <dbReference type="ChEBI" id="CHEBI:29034"/>
    </ligand>
</feature>
<feature type="binding site" evidence="7">
    <location>
        <position position="319"/>
    </location>
    <ligand>
        <name>N-formimidoyl-L-glutamate</name>
        <dbReference type="ChEBI" id="CHEBI:58928"/>
    </ligand>
</feature>
<feature type="binding site" evidence="7">
    <location>
        <position position="80"/>
    </location>
    <ligand>
        <name>Fe(3+)</name>
        <dbReference type="ChEBI" id="CHEBI:29034"/>
    </ligand>
</feature>
<proteinExistence type="inferred from homology"/>
<evidence type="ECO:0000313" key="9">
    <source>
        <dbReference type="EMBL" id="MFD2530849.1"/>
    </source>
</evidence>
<keyword evidence="4 7" id="KW-0369">Histidine metabolism</keyword>
<dbReference type="RefSeq" id="WP_390296776.1">
    <property type="nucleotide sequence ID" value="NZ_JBHULI010000001.1"/>
</dbReference>
<gene>
    <name evidence="7 9" type="primary">hutI</name>
    <name evidence="9" type="ORF">ACFSVN_00135</name>
</gene>
<evidence type="ECO:0000313" key="10">
    <source>
        <dbReference type="Proteomes" id="UP001597460"/>
    </source>
</evidence>
<dbReference type="InterPro" id="IPR006680">
    <property type="entry name" value="Amidohydro-rel"/>
</dbReference>
<dbReference type="Proteomes" id="UP001597460">
    <property type="component" value="Unassembled WGS sequence"/>
</dbReference>
<feature type="binding site" evidence="7">
    <location>
        <position position="246"/>
    </location>
    <ligand>
        <name>4-imidazolone-5-propanoate</name>
        <dbReference type="ChEBI" id="CHEBI:77893"/>
    </ligand>
</feature>
<accession>A0ABW5JDQ9</accession>
<dbReference type="SUPFAM" id="SSF51338">
    <property type="entry name" value="Composite domain of metallo-dependent hydrolases"/>
    <property type="match status" value="1"/>
</dbReference>
<feature type="binding site" evidence="7">
    <location>
        <position position="317"/>
    </location>
    <ligand>
        <name>Zn(2+)</name>
        <dbReference type="ChEBI" id="CHEBI:29105"/>
    </ligand>
</feature>
<dbReference type="CDD" id="cd01296">
    <property type="entry name" value="Imidazolone-5PH"/>
    <property type="match status" value="1"/>
</dbReference>
<dbReference type="NCBIfam" id="TIGR01224">
    <property type="entry name" value="hutI"/>
    <property type="match status" value="1"/>
</dbReference>
<feature type="binding site" evidence="7">
    <location>
        <position position="183"/>
    </location>
    <ligand>
        <name>4-imidazolone-5-propanoate</name>
        <dbReference type="ChEBI" id="CHEBI:77893"/>
    </ligand>
</feature>
<evidence type="ECO:0000259" key="8">
    <source>
        <dbReference type="Pfam" id="PF01979"/>
    </source>
</evidence>
<name>A0ABW5JDQ9_9BACT</name>